<name>A0ABX7HHU4_9STAP</name>
<accession>A0ABX7HHU4</accession>
<dbReference type="EMBL" id="CP069486">
    <property type="protein sequence ID" value="QRO86073.1"/>
    <property type="molecule type" value="Genomic_DNA"/>
</dbReference>
<organism evidence="1 2">
    <name type="scientific">Mammaliicoccus vitulinus</name>
    <dbReference type="NCBI Taxonomy" id="71237"/>
    <lineage>
        <taxon>Bacteria</taxon>
        <taxon>Bacillati</taxon>
        <taxon>Bacillota</taxon>
        <taxon>Bacilli</taxon>
        <taxon>Bacillales</taxon>
        <taxon>Staphylococcaceae</taxon>
        <taxon>Mammaliicoccus</taxon>
    </lineage>
</organism>
<evidence type="ECO:0000313" key="2">
    <source>
        <dbReference type="Proteomes" id="UP000627155"/>
    </source>
</evidence>
<dbReference type="RefSeq" id="WP_103323443.1">
    <property type="nucleotide sequence ID" value="NZ_CBCPHH010000011.1"/>
</dbReference>
<keyword evidence="2" id="KW-1185">Reference proteome</keyword>
<dbReference type="Proteomes" id="UP000627155">
    <property type="component" value="Chromosome"/>
</dbReference>
<gene>
    <name evidence="1" type="ORF">I6J37_05285</name>
</gene>
<protein>
    <submittedName>
        <fullName evidence="1">EcsC family protein</fullName>
    </submittedName>
</protein>
<proteinExistence type="predicted"/>
<evidence type="ECO:0000313" key="1">
    <source>
        <dbReference type="EMBL" id="QRO86073.1"/>
    </source>
</evidence>
<sequence length="252" mass="27550">MSPEETALSVIETSIKLPFVKVNREEFLVKQFRNTSVKATDLLEKGPEKLFSKKELDEIADKVISSNVLKSTSASFATGLPGGIAVAATIPADLAQFYGFVLKIAQEISYVYGYKSLFDENNELTDEAKNHLILFMGVMLGVTAAGSTIRVASIQASKTALQQIPKQALTKTTFYPILKKVLKIFGIKLTKSTFGKGISKIIPVVGGVVSGSLNYASMKPMAKNLKNELGKIVDYTEEDYLKDIEVVEKNIK</sequence>
<reference evidence="1 2" key="1">
    <citation type="submission" date="2021-02" db="EMBL/GenBank/DDBJ databases">
        <title>FDA dAtabase for Regulatory Grade micrObial Sequences (FDA-ARGOS): Supporting development and validation of Infectious Disease Dx tests.</title>
        <authorList>
            <person name="Sproer C."/>
            <person name="Gronow S."/>
            <person name="Severitt S."/>
            <person name="Schroder I."/>
            <person name="Tallon L."/>
            <person name="Sadzewicz L."/>
            <person name="Zhao X."/>
            <person name="Boylan J."/>
            <person name="Ott S."/>
            <person name="Bowen H."/>
            <person name="Vavikolanu K."/>
            <person name="Mehta A."/>
            <person name="Aluvathingal J."/>
            <person name="Nadendla S."/>
            <person name="Lowell S."/>
            <person name="Myers T."/>
            <person name="Yan Y."/>
            <person name="Sichtig H."/>
        </authorList>
    </citation>
    <scope>NUCLEOTIDE SEQUENCE [LARGE SCALE GENOMIC DNA]</scope>
    <source>
        <strain evidence="1 2">FDAARGOS_1207</strain>
    </source>
</reference>